<evidence type="ECO:0000259" key="31">
    <source>
        <dbReference type="Pfam" id="PF17092"/>
    </source>
</evidence>
<evidence type="ECO:0000256" key="26">
    <source>
        <dbReference type="ARBA" id="ARBA00060592"/>
    </source>
</evidence>
<feature type="domain" description="Penicillin-binding protein transpeptidase" evidence="29">
    <location>
        <begin position="445"/>
        <end position="699"/>
    </location>
</feature>
<evidence type="ECO:0000256" key="13">
    <source>
        <dbReference type="ARBA" id="ARBA00022692"/>
    </source>
</evidence>
<keyword evidence="9" id="KW-0121">Carboxypeptidase</keyword>
<evidence type="ECO:0000313" key="32">
    <source>
        <dbReference type="EMBL" id="CCD29013.1"/>
    </source>
</evidence>
<organism evidence="32 33">
    <name type="scientific">Candidatus Glomeribacter gigasporarum BEG34</name>
    <dbReference type="NCBI Taxonomy" id="1070319"/>
    <lineage>
        <taxon>Bacteria</taxon>
        <taxon>Pseudomonadati</taxon>
        <taxon>Pseudomonadota</taxon>
        <taxon>Betaproteobacteria</taxon>
        <taxon>Burkholderiales</taxon>
        <taxon>Burkholderiaceae</taxon>
        <taxon>Candidatus Glomeribacter</taxon>
    </lineage>
</organism>
<dbReference type="UniPathway" id="UPA00219"/>
<evidence type="ECO:0000256" key="14">
    <source>
        <dbReference type="ARBA" id="ARBA00022801"/>
    </source>
</evidence>
<keyword evidence="16" id="KW-0735">Signal-anchor</keyword>
<evidence type="ECO:0000256" key="28">
    <source>
        <dbReference type="SAM" id="Phobius"/>
    </source>
</evidence>
<dbReference type="Gene3D" id="3.40.710.10">
    <property type="entry name" value="DD-peptidase/beta-lactamase superfamily"/>
    <property type="match status" value="2"/>
</dbReference>
<keyword evidence="14 32" id="KW-0378">Hydrolase</keyword>
<evidence type="ECO:0000256" key="4">
    <source>
        <dbReference type="ARBA" id="ARBA00007739"/>
    </source>
</evidence>
<dbReference type="EMBL" id="CAFB01000037">
    <property type="protein sequence ID" value="CCD29013.1"/>
    <property type="molecule type" value="Genomic_DNA"/>
</dbReference>
<dbReference type="EC" id="2.4.99.28" evidence="24"/>
<keyword evidence="33" id="KW-1185">Reference proteome</keyword>
<dbReference type="GO" id="GO:0009252">
    <property type="term" value="P:peptidoglycan biosynthetic process"/>
    <property type="evidence" value="ECO:0007669"/>
    <property type="project" value="UniProtKB-UniPathway"/>
</dbReference>
<feature type="transmembrane region" description="Helical" evidence="28">
    <location>
        <begin position="21"/>
        <end position="45"/>
    </location>
</feature>
<evidence type="ECO:0000256" key="20">
    <source>
        <dbReference type="ARBA" id="ARBA00023251"/>
    </source>
</evidence>
<comment type="pathway">
    <text evidence="2">Cell wall biogenesis; peptidoglycan biosynthesis.</text>
</comment>
<keyword evidence="7" id="KW-1003">Cell membrane</keyword>
<dbReference type="GO" id="GO:0046677">
    <property type="term" value="P:response to antibiotic"/>
    <property type="evidence" value="ECO:0007669"/>
    <property type="project" value="UniProtKB-KW"/>
</dbReference>
<dbReference type="SUPFAM" id="SSF53955">
    <property type="entry name" value="Lysozyme-like"/>
    <property type="match status" value="1"/>
</dbReference>
<evidence type="ECO:0000256" key="11">
    <source>
        <dbReference type="ARBA" id="ARBA00022676"/>
    </source>
</evidence>
<keyword evidence="18 28" id="KW-1133">Transmembrane helix</keyword>
<dbReference type="Pfam" id="PF00912">
    <property type="entry name" value="Transgly"/>
    <property type="match status" value="1"/>
</dbReference>
<evidence type="ECO:0000256" key="8">
    <source>
        <dbReference type="ARBA" id="ARBA00022519"/>
    </source>
</evidence>
<dbReference type="InterPro" id="IPR023346">
    <property type="entry name" value="Lysozyme-like_dom_sf"/>
</dbReference>
<feature type="domain" description="Glycosyl transferase family 51" evidence="30">
    <location>
        <begin position="75"/>
        <end position="247"/>
    </location>
</feature>
<evidence type="ECO:0000256" key="22">
    <source>
        <dbReference type="ARBA" id="ARBA00023316"/>
    </source>
</evidence>
<dbReference type="GO" id="GO:0008658">
    <property type="term" value="F:penicillin binding"/>
    <property type="evidence" value="ECO:0007669"/>
    <property type="project" value="InterPro"/>
</dbReference>
<dbReference type="SUPFAM" id="SSF56601">
    <property type="entry name" value="beta-lactamase/transpeptidase-like"/>
    <property type="match status" value="1"/>
</dbReference>
<dbReference type="GO" id="GO:0008360">
    <property type="term" value="P:regulation of cell shape"/>
    <property type="evidence" value="ECO:0007669"/>
    <property type="project" value="UniProtKB-KW"/>
</dbReference>
<dbReference type="FunFam" id="1.10.3810.10:FF:000003">
    <property type="entry name" value="Penicillin-binding protein 1a"/>
    <property type="match status" value="1"/>
</dbReference>
<dbReference type="OrthoDB" id="9766909at2"/>
<comment type="caution">
    <text evidence="32">The sequence shown here is derived from an EMBL/GenBank/DDBJ whole genome shotgun (WGS) entry which is preliminary data.</text>
</comment>
<evidence type="ECO:0000256" key="1">
    <source>
        <dbReference type="ARBA" id="ARBA00004249"/>
    </source>
</evidence>
<keyword evidence="11 32" id="KW-0328">Glycosyltransferase</keyword>
<comment type="catalytic activity">
    <reaction evidence="25">
        <text>[GlcNAc-(1-&gt;4)-Mur2Ac(oyl-L-Ala-gamma-D-Glu-L-Lys-D-Ala-D-Ala)](n)-di-trans,octa-cis-undecaprenyl diphosphate + beta-D-GlcNAc-(1-&gt;4)-Mur2Ac(oyl-L-Ala-gamma-D-Glu-L-Lys-D-Ala-D-Ala)-di-trans,octa-cis-undecaprenyl diphosphate = [GlcNAc-(1-&gt;4)-Mur2Ac(oyl-L-Ala-gamma-D-Glu-L-Lys-D-Ala-D-Ala)](n+1)-di-trans,octa-cis-undecaprenyl diphosphate + di-trans,octa-cis-undecaprenyl diphosphate + H(+)</text>
        <dbReference type="Rhea" id="RHEA:23708"/>
        <dbReference type="Rhea" id="RHEA-COMP:9602"/>
        <dbReference type="Rhea" id="RHEA-COMP:9603"/>
        <dbReference type="ChEBI" id="CHEBI:15378"/>
        <dbReference type="ChEBI" id="CHEBI:58405"/>
        <dbReference type="ChEBI" id="CHEBI:60033"/>
        <dbReference type="ChEBI" id="CHEBI:78435"/>
        <dbReference type="EC" id="2.4.99.28"/>
    </reaction>
</comment>
<dbReference type="GO" id="GO:0008955">
    <property type="term" value="F:peptidoglycan glycosyltransferase activity"/>
    <property type="evidence" value="ECO:0007669"/>
    <property type="project" value="UniProtKB-EC"/>
</dbReference>
<evidence type="ECO:0000256" key="7">
    <source>
        <dbReference type="ARBA" id="ARBA00022475"/>
    </source>
</evidence>
<reference evidence="32 33" key="1">
    <citation type="submission" date="2011-08" db="EMBL/GenBank/DDBJ databases">
        <title>The genome of the obligate endobacterium of an arbuscular mycorrhizal fungus reveals an interphylum network of nutritional interactions.</title>
        <authorList>
            <person name="Ghignone S."/>
            <person name="Salvioli A."/>
            <person name="Anca I."/>
            <person name="Lumini E."/>
            <person name="Ortu G."/>
            <person name="Petiti L."/>
            <person name="Cruveiller S."/>
            <person name="Bianciotto V."/>
            <person name="Piffanelli P."/>
            <person name="Lanfranco L."/>
            <person name="Bonfante P."/>
        </authorList>
    </citation>
    <scope>NUCLEOTIDE SEQUENCE [LARGE SCALE GENOMIC DNA]</scope>
    <source>
        <strain evidence="32 33">BEG34</strain>
    </source>
</reference>
<dbReference type="NCBIfam" id="TIGR02074">
    <property type="entry name" value="PBP_1a_fam"/>
    <property type="match status" value="1"/>
</dbReference>
<comment type="similarity">
    <text evidence="3">In the C-terminal section; belongs to the transpeptidase family.</text>
</comment>
<dbReference type="PANTHER" id="PTHR32282:SF27">
    <property type="entry name" value="PENICILLIN-BINDING PROTEIN 1A"/>
    <property type="match status" value="1"/>
</dbReference>
<evidence type="ECO:0000256" key="24">
    <source>
        <dbReference type="ARBA" id="ARBA00044770"/>
    </source>
</evidence>
<comment type="catalytic activity">
    <reaction evidence="23">
        <text>Preferential cleavage: (Ac)2-L-Lys-D-Ala-|-D-Ala. Also transpeptidation of peptidyl-alanyl moieties that are N-acyl substituents of D-alanine.</text>
        <dbReference type="EC" id="3.4.16.4"/>
    </reaction>
</comment>
<protein>
    <recommendedName>
        <fullName evidence="6">Penicillin-binding protein 1A</fullName>
        <ecNumber evidence="24">2.4.99.28</ecNumber>
        <ecNumber evidence="5">3.4.16.4</ecNumber>
    </recommendedName>
</protein>
<evidence type="ECO:0000256" key="17">
    <source>
        <dbReference type="ARBA" id="ARBA00022984"/>
    </source>
</evidence>
<dbReference type="STRING" id="1070319.CAGGBEG34_200011"/>
<keyword evidence="22" id="KW-0961">Cell wall biogenesis/degradation</keyword>
<dbReference type="eggNOG" id="COG5009">
    <property type="taxonomic scope" value="Bacteria"/>
</dbReference>
<evidence type="ECO:0000259" key="29">
    <source>
        <dbReference type="Pfam" id="PF00905"/>
    </source>
</evidence>
<dbReference type="Proteomes" id="UP000054051">
    <property type="component" value="Unassembled WGS sequence"/>
</dbReference>
<evidence type="ECO:0000256" key="25">
    <source>
        <dbReference type="ARBA" id="ARBA00049902"/>
    </source>
</evidence>
<evidence type="ECO:0000256" key="5">
    <source>
        <dbReference type="ARBA" id="ARBA00012448"/>
    </source>
</evidence>
<evidence type="ECO:0000259" key="30">
    <source>
        <dbReference type="Pfam" id="PF00912"/>
    </source>
</evidence>
<keyword evidence="17" id="KW-0573">Peptidoglycan synthesis</keyword>
<sequence>MSDSISPVSPEPAARGFGRALMLWFGITLTAAGVIGALLISYALVVMVPKLPSLDALINYRPAVPLRIYTADHVLIGEFGVQRRQPVRLQHIPDVMKKAVLAIEDARFYAHGGVDYLGIVRAGLADLVHGGASQGASTITMQLARNFFLTSEKTYTRKLYEALLAWRIESALSKDQILEIYMNQIYLGQRAYGFAVAARVYFGKELKEITLAQAAMLAGLPKAPSAFNPIVNPVRAKARQAYILKRMLGLRYIDQAQYETALNENLNLKGLGKEFRVPAQYVAEMVRNIMVAQYRDEAYTRGLSVVTTIHSADQIAAYHAVRRGVLTYERRRHYRGPEAFIELPDTPQARDRAIENALLDYRDDDELLPAVVVSASPRSVQAKLLSGETLSIRDQRLGSVSDALLARAPDAIRIRPGAVIRVRKDAQGAWSITQLPQLEGALISITPQDGAIRALVGGFDFNKNKFNHVTQAWRQPGSSFKPFIYSAALEKGFGPATIINDAPLFFSAAQTGGQPWAPKNIGGIYDGPITLRTALKRSKNMVSVRILNVIRPKYTQKFLTRFGFYASKQPAYLPMALGAGEVTPMQMAVGYAVFANGGYRVNPYLILEVSDQSGAVISRAQPLVAGKDAPRAIDERNAWLMTNLLQSAAQHGTGARTNVLKRSDLAGKTGTTNDSKDVWFAGFQRTLAAVTWMGYDQPKDLGKGAVGAALALPIWIDYMGPALRGIPQYPYPRPETGIVEIGGEFYFDDFTPGHGFIRGVDVSLAPLPESDGAKPDLSQAGQTDELAS</sequence>
<proteinExistence type="inferred from homology"/>
<evidence type="ECO:0000256" key="12">
    <source>
        <dbReference type="ARBA" id="ARBA00022679"/>
    </source>
</evidence>
<dbReference type="InterPro" id="IPR050396">
    <property type="entry name" value="Glycosyltr_51/Transpeptidase"/>
</dbReference>
<keyword evidence="21" id="KW-0511">Multifunctional enzyme</keyword>
<evidence type="ECO:0000256" key="15">
    <source>
        <dbReference type="ARBA" id="ARBA00022960"/>
    </source>
</evidence>
<dbReference type="InterPro" id="IPR001460">
    <property type="entry name" value="PCN-bd_Tpept"/>
</dbReference>
<accession>G2J8B6</accession>
<dbReference type="Pfam" id="PF17092">
    <property type="entry name" value="PCB_OB"/>
    <property type="match status" value="1"/>
</dbReference>
<keyword evidence="10" id="KW-0645">Protease</keyword>
<dbReference type="InterPro" id="IPR036950">
    <property type="entry name" value="PBP_transglycosylase"/>
</dbReference>
<evidence type="ECO:0000256" key="21">
    <source>
        <dbReference type="ARBA" id="ARBA00023268"/>
    </source>
</evidence>
<evidence type="ECO:0000256" key="10">
    <source>
        <dbReference type="ARBA" id="ARBA00022670"/>
    </source>
</evidence>
<evidence type="ECO:0000256" key="16">
    <source>
        <dbReference type="ARBA" id="ARBA00022968"/>
    </source>
</evidence>
<dbReference type="InterPro" id="IPR001264">
    <property type="entry name" value="Glyco_trans_51"/>
</dbReference>
<dbReference type="PANTHER" id="PTHR32282">
    <property type="entry name" value="BINDING PROTEIN TRANSPEPTIDASE, PUTATIVE-RELATED"/>
    <property type="match status" value="1"/>
</dbReference>
<dbReference type="InterPro" id="IPR012338">
    <property type="entry name" value="Beta-lactam/transpept-like"/>
</dbReference>
<comment type="subcellular location">
    <subcellularLocation>
        <location evidence="1">Cell inner membrane</location>
        <topology evidence="1">Single-pass type II membrane protein</topology>
    </subcellularLocation>
</comment>
<evidence type="ECO:0000256" key="27">
    <source>
        <dbReference type="SAM" id="MobiDB-lite"/>
    </source>
</evidence>
<evidence type="ECO:0000256" key="3">
    <source>
        <dbReference type="ARBA" id="ARBA00007090"/>
    </source>
</evidence>
<feature type="region of interest" description="Disordered" evidence="27">
    <location>
        <begin position="768"/>
        <end position="788"/>
    </location>
</feature>
<dbReference type="GO" id="GO:0005886">
    <property type="term" value="C:plasma membrane"/>
    <property type="evidence" value="ECO:0007669"/>
    <property type="project" value="UniProtKB-SubCell"/>
</dbReference>
<evidence type="ECO:0000256" key="6">
    <source>
        <dbReference type="ARBA" id="ARBA00018638"/>
    </source>
</evidence>
<dbReference type="RefSeq" id="WP_006682256.1">
    <property type="nucleotide sequence ID" value="NZ_CAFB01000037.1"/>
</dbReference>
<dbReference type="GO" id="GO:0009002">
    <property type="term" value="F:serine-type D-Ala-D-Ala carboxypeptidase activity"/>
    <property type="evidence" value="ECO:0007669"/>
    <property type="project" value="UniProtKB-EC"/>
</dbReference>
<evidence type="ECO:0000256" key="23">
    <source>
        <dbReference type="ARBA" id="ARBA00034000"/>
    </source>
</evidence>
<keyword evidence="15" id="KW-0133">Cell shape</keyword>
<keyword evidence="20" id="KW-0046">Antibiotic resistance</keyword>
<keyword evidence="12 32" id="KW-0808">Transferase</keyword>
<keyword evidence="13 28" id="KW-0812">Transmembrane</keyword>
<name>G2J8B6_9BURK</name>
<feature type="domain" description="Penicillin-binding protein OB-like" evidence="31">
    <location>
        <begin position="334"/>
        <end position="437"/>
    </location>
</feature>
<evidence type="ECO:0000256" key="18">
    <source>
        <dbReference type="ARBA" id="ARBA00022989"/>
    </source>
</evidence>
<evidence type="ECO:0000256" key="19">
    <source>
        <dbReference type="ARBA" id="ARBA00023136"/>
    </source>
</evidence>
<dbReference type="Gene3D" id="1.10.3810.10">
    <property type="entry name" value="Biosynthetic peptidoglycan transglycosylase-like"/>
    <property type="match status" value="1"/>
</dbReference>
<evidence type="ECO:0000256" key="9">
    <source>
        <dbReference type="ARBA" id="ARBA00022645"/>
    </source>
</evidence>
<dbReference type="InterPro" id="IPR031376">
    <property type="entry name" value="PCB_OB"/>
</dbReference>
<dbReference type="GO" id="GO:0071555">
    <property type="term" value="P:cell wall organization"/>
    <property type="evidence" value="ECO:0007669"/>
    <property type="project" value="UniProtKB-KW"/>
</dbReference>
<comment type="similarity">
    <text evidence="4">In the N-terminal section; belongs to the glycosyltransferase 51 family.</text>
</comment>
<gene>
    <name evidence="32" type="primary">mrcA</name>
    <name evidence="32" type="ORF">CAGGBEG34_200011</name>
</gene>
<comment type="pathway">
    <text evidence="26">Glycan biosynthesis.</text>
</comment>
<keyword evidence="8" id="KW-0997">Cell inner membrane</keyword>
<evidence type="ECO:0000256" key="2">
    <source>
        <dbReference type="ARBA" id="ARBA00004752"/>
    </source>
</evidence>
<dbReference type="Pfam" id="PF00905">
    <property type="entry name" value="Transpeptidase"/>
    <property type="match status" value="1"/>
</dbReference>
<dbReference type="GO" id="GO:0030288">
    <property type="term" value="C:outer membrane-bounded periplasmic space"/>
    <property type="evidence" value="ECO:0007669"/>
    <property type="project" value="TreeGrafter"/>
</dbReference>
<dbReference type="AlphaFoldDB" id="G2J8B6"/>
<dbReference type="GO" id="GO:0006508">
    <property type="term" value="P:proteolysis"/>
    <property type="evidence" value="ECO:0007669"/>
    <property type="project" value="UniProtKB-KW"/>
</dbReference>
<evidence type="ECO:0000313" key="33">
    <source>
        <dbReference type="Proteomes" id="UP000054051"/>
    </source>
</evidence>
<dbReference type="EC" id="3.4.16.4" evidence="5"/>
<keyword evidence="19 28" id="KW-0472">Membrane</keyword>